<dbReference type="GO" id="GO:0004519">
    <property type="term" value="F:endonuclease activity"/>
    <property type="evidence" value="ECO:0007669"/>
    <property type="project" value="UniProtKB-KW"/>
</dbReference>
<comment type="caution">
    <text evidence="2">The sequence shown here is derived from an EMBL/GenBank/DDBJ whole genome shotgun (WGS) entry which is preliminary data.</text>
</comment>
<keyword evidence="2" id="KW-0378">Hydrolase</keyword>
<keyword evidence="2" id="KW-0255">Endonuclease</keyword>
<protein>
    <submittedName>
        <fullName evidence="2">HNH endonuclease</fullName>
    </submittedName>
</protein>
<dbReference type="Gene3D" id="1.10.30.50">
    <property type="match status" value="1"/>
</dbReference>
<keyword evidence="2" id="KW-0540">Nuclease</keyword>
<evidence type="ECO:0000313" key="2">
    <source>
        <dbReference type="EMBL" id="NLD25260.1"/>
    </source>
</evidence>
<dbReference type="GO" id="GO:0003676">
    <property type="term" value="F:nucleic acid binding"/>
    <property type="evidence" value="ECO:0007669"/>
    <property type="project" value="InterPro"/>
</dbReference>
<feature type="domain" description="HNH nuclease" evidence="1">
    <location>
        <begin position="10"/>
        <end position="63"/>
    </location>
</feature>
<sequence length="78" mass="9199">MASVTKDPEKLRIHRFFNWTCQECGKKEDPSYPIFTIHHINPKSNGGTSNLSNLLLLCQSCHRRLHHSEQKRNKKRKK</sequence>
<proteinExistence type="predicted"/>
<dbReference type="CDD" id="cd00085">
    <property type="entry name" value="HNHc"/>
    <property type="match status" value="1"/>
</dbReference>
<accession>A0A847D1E6</accession>
<dbReference type="AlphaFoldDB" id="A0A847D1E6"/>
<gene>
    <name evidence="2" type="ORF">GX656_01300</name>
</gene>
<evidence type="ECO:0000259" key="1">
    <source>
        <dbReference type="SMART" id="SM00507"/>
    </source>
</evidence>
<evidence type="ECO:0000313" key="3">
    <source>
        <dbReference type="Proteomes" id="UP000545876"/>
    </source>
</evidence>
<dbReference type="GO" id="GO:0008270">
    <property type="term" value="F:zinc ion binding"/>
    <property type="evidence" value="ECO:0007669"/>
    <property type="project" value="InterPro"/>
</dbReference>
<dbReference type="InterPro" id="IPR002711">
    <property type="entry name" value="HNH"/>
</dbReference>
<dbReference type="SMART" id="SM00507">
    <property type="entry name" value="HNHc"/>
    <property type="match status" value="1"/>
</dbReference>
<organism evidence="2 3">
    <name type="scientific">Candidatus Dojkabacteria bacterium</name>
    <dbReference type="NCBI Taxonomy" id="2099670"/>
    <lineage>
        <taxon>Bacteria</taxon>
        <taxon>Candidatus Dojkabacteria</taxon>
    </lineage>
</organism>
<dbReference type="InterPro" id="IPR003615">
    <property type="entry name" value="HNH_nuc"/>
</dbReference>
<dbReference type="EMBL" id="JAAZBX010000002">
    <property type="protein sequence ID" value="NLD25260.1"/>
    <property type="molecule type" value="Genomic_DNA"/>
</dbReference>
<dbReference type="Proteomes" id="UP000545876">
    <property type="component" value="Unassembled WGS sequence"/>
</dbReference>
<dbReference type="Pfam" id="PF01844">
    <property type="entry name" value="HNH"/>
    <property type="match status" value="1"/>
</dbReference>
<reference evidence="2 3" key="1">
    <citation type="journal article" date="2020" name="Biotechnol. Biofuels">
        <title>New insights from the biogas microbiome by comprehensive genome-resolved metagenomics of nearly 1600 species originating from multiple anaerobic digesters.</title>
        <authorList>
            <person name="Campanaro S."/>
            <person name="Treu L."/>
            <person name="Rodriguez-R L.M."/>
            <person name="Kovalovszki A."/>
            <person name="Ziels R.M."/>
            <person name="Maus I."/>
            <person name="Zhu X."/>
            <person name="Kougias P.G."/>
            <person name="Basile A."/>
            <person name="Luo G."/>
            <person name="Schluter A."/>
            <person name="Konstantinidis K.T."/>
            <person name="Angelidaki I."/>
        </authorList>
    </citation>
    <scope>NUCLEOTIDE SEQUENCE [LARGE SCALE GENOMIC DNA]</scope>
    <source>
        <strain evidence="2">AS06rmzACSIP_65</strain>
    </source>
</reference>
<name>A0A847D1E6_9BACT</name>